<dbReference type="Pfam" id="PF00271">
    <property type="entry name" value="Helicase_C"/>
    <property type="match status" value="1"/>
</dbReference>
<dbReference type="InterPro" id="IPR004042">
    <property type="entry name" value="Intein_endonuc_central"/>
</dbReference>
<feature type="compositionally biased region" description="Low complexity" evidence="6">
    <location>
        <begin position="383"/>
        <end position="393"/>
    </location>
</feature>
<dbReference type="PROSITE" id="PS50817">
    <property type="entry name" value="INTEIN_N_TER"/>
    <property type="match status" value="1"/>
</dbReference>
<keyword evidence="1 9" id="KW-0489">Methyltransferase</keyword>
<dbReference type="Gene3D" id="3.10.28.10">
    <property type="entry name" value="Homing endonucleases"/>
    <property type="match status" value="1"/>
</dbReference>
<dbReference type="KEGG" id="vg:6940858"/>
<evidence type="ECO:0000256" key="6">
    <source>
        <dbReference type="SAM" id="MobiDB-lite"/>
    </source>
</evidence>
<dbReference type="PROSITE" id="PS51194">
    <property type="entry name" value="HELICASE_CTER"/>
    <property type="match status" value="1"/>
</dbReference>
<evidence type="ECO:0000256" key="5">
    <source>
        <dbReference type="ARBA" id="ARBA00023000"/>
    </source>
</evidence>
<keyword evidence="10" id="KW-1185">Reference proteome</keyword>
<gene>
    <name evidence="9" type="primary">60</name>
    <name evidence="9" type="ORF">PACC40_60</name>
</gene>
<evidence type="ECO:0000259" key="7">
    <source>
        <dbReference type="PROSITE" id="PS50819"/>
    </source>
</evidence>
<evidence type="ECO:0000256" key="2">
    <source>
        <dbReference type="ARBA" id="ARBA00022679"/>
    </source>
</evidence>
<dbReference type="InterPro" id="IPR036844">
    <property type="entry name" value="Hint_dom_sf"/>
</dbReference>
<dbReference type="InterPro" id="IPR029063">
    <property type="entry name" value="SAM-dependent_MTases_sf"/>
</dbReference>
<dbReference type="GO" id="GO:0003677">
    <property type="term" value="F:DNA binding"/>
    <property type="evidence" value="ECO:0007669"/>
    <property type="project" value="InterPro"/>
</dbReference>
<dbReference type="GO" id="GO:0016787">
    <property type="term" value="F:hydrolase activity"/>
    <property type="evidence" value="ECO:0007669"/>
    <property type="project" value="UniProtKB-KW"/>
</dbReference>
<dbReference type="Proteomes" id="UP000002182">
    <property type="component" value="Segment"/>
</dbReference>
<dbReference type="SUPFAM" id="SSF55608">
    <property type="entry name" value="Homing endonucleases"/>
    <property type="match status" value="1"/>
</dbReference>
<dbReference type="SUPFAM" id="SSF53335">
    <property type="entry name" value="S-adenosyl-L-methionine-dependent methyltransferases"/>
    <property type="match status" value="1"/>
</dbReference>
<organism evidence="9 10">
    <name type="scientific">Mycobacterium phage Pacc40</name>
    <dbReference type="NCBI Taxonomy" id="2914019"/>
    <lineage>
        <taxon>Viruses</taxon>
        <taxon>Duplodnaviria</taxon>
        <taxon>Heunggongvirae</taxon>
        <taxon>Uroviricota</taxon>
        <taxon>Caudoviricetes</taxon>
        <taxon>Gracegardnervirinae</taxon>
        <taxon>Cheoctovirus</taxon>
        <taxon>Cheoctovirus pacc40</taxon>
        <taxon>Mycobacterium virus Pacc40</taxon>
    </lineage>
</organism>
<name>B5U5A6_9CAUD</name>
<protein>
    <submittedName>
        <fullName evidence="9">DNA methylase</fullName>
    </submittedName>
</protein>
<accession>B5U5A6</accession>
<evidence type="ECO:0000313" key="10">
    <source>
        <dbReference type="Proteomes" id="UP000002182"/>
    </source>
</evidence>
<dbReference type="GO" id="GO:0008170">
    <property type="term" value="F:N-methyltransferase activity"/>
    <property type="evidence" value="ECO:0007669"/>
    <property type="project" value="InterPro"/>
</dbReference>
<dbReference type="Gene3D" id="2.170.16.10">
    <property type="entry name" value="Hedgehog/Intein (Hint) domain"/>
    <property type="match status" value="1"/>
</dbReference>
<feature type="region of interest" description="Disordered" evidence="6">
    <location>
        <begin position="266"/>
        <end position="413"/>
    </location>
</feature>
<dbReference type="Pfam" id="PF01555">
    <property type="entry name" value="N6_N4_Mtase"/>
    <property type="match status" value="1"/>
</dbReference>
<dbReference type="Gene3D" id="3.40.50.300">
    <property type="entry name" value="P-loop containing nucleotide triphosphate hydrolases"/>
    <property type="match status" value="2"/>
</dbReference>
<dbReference type="InterPro" id="IPR006141">
    <property type="entry name" value="Intein_N"/>
</dbReference>
<dbReference type="InterPro" id="IPR027434">
    <property type="entry name" value="Homing_endonucl"/>
</dbReference>
<feature type="compositionally biased region" description="Polar residues" evidence="6">
    <location>
        <begin position="363"/>
        <end position="382"/>
    </location>
</feature>
<dbReference type="PANTHER" id="PTHR45766:SF6">
    <property type="entry name" value="SWI_SNF-RELATED MATRIX-ASSOCIATED ACTIN-DEPENDENT REGULATOR OF CHROMATIN SUBFAMILY A-LIKE PROTEIN 1"/>
    <property type="match status" value="1"/>
</dbReference>
<dbReference type="Gene3D" id="3.40.50.150">
    <property type="entry name" value="Vaccinia Virus protein VP39"/>
    <property type="match status" value="2"/>
</dbReference>
<dbReference type="PANTHER" id="PTHR45766">
    <property type="entry name" value="DNA ANNEALING HELICASE AND ENDONUCLEASE ZRANB3 FAMILY MEMBER"/>
    <property type="match status" value="1"/>
</dbReference>
<dbReference type="GO" id="GO:0004519">
    <property type="term" value="F:endonuclease activity"/>
    <property type="evidence" value="ECO:0007669"/>
    <property type="project" value="InterPro"/>
</dbReference>
<dbReference type="GeneID" id="6940858"/>
<dbReference type="RefSeq" id="YP_002241644.1">
    <property type="nucleotide sequence ID" value="NC_011287.1"/>
</dbReference>
<dbReference type="PROSITE" id="PS50819">
    <property type="entry name" value="INTEIN_ENDONUCLEASE"/>
    <property type="match status" value="1"/>
</dbReference>
<proteinExistence type="predicted"/>
<dbReference type="InterPro" id="IPR002941">
    <property type="entry name" value="DNA_methylase_N4/N6"/>
</dbReference>
<dbReference type="SUPFAM" id="SSF51294">
    <property type="entry name" value="Hedgehog/intein (Hint) domain"/>
    <property type="match status" value="1"/>
</dbReference>
<dbReference type="GO" id="GO:0032259">
    <property type="term" value="P:methylation"/>
    <property type="evidence" value="ECO:0007669"/>
    <property type="project" value="UniProtKB-KW"/>
</dbReference>
<keyword evidence="4" id="KW-0068">Autocatalytic cleavage</keyword>
<evidence type="ECO:0000256" key="1">
    <source>
        <dbReference type="ARBA" id="ARBA00022603"/>
    </source>
</evidence>
<keyword evidence="3" id="KW-0378">Hydrolase</keyword>
<dbReference type="InterPro" id="IPR001650">
    <property type="entry name" value="Helicase_C-like"/>
</dbReference>
<keyword evidence="5" id="KW-0651">Protein splicing</keyword>
<keyword evidence="2" id="KW-0808">Transferase</keyword>
<evidence type="ECO:0000259" key="8">
    <source>
        <dbReference type="PROSITE" id="PS51194"/>
    </source>
</evidence>
<feature type="domain" description="Helicase C-terminal" evidence="8">
    <location>
        <begin position="472"/>
        <end position="621"/>
    </location>
</feature>
<sequence length="1341" mass="148517">MTGHVTFANCPFGTTDCMSYTEFVAAKARFDNTYGHQVDPGEIHSMLLPHQRDLVRWAVAGGRRAIFAAFGLGKTVMQLEIVRLSLAKHGGGRGLIVMPLGVRIEFAHDANMLGIETRFVRRTEEVGGDGIYLTNYESVRDGKLDPTLFTAVSLDEASVLRSFGSKTYQSFLELFDGVPYRYVATATPSPNRYKELIHYAGYLGVMDTGAALTRWFQRDSTKANNLTLYPHKTNEFFLWLNTWAAFVQRPSDICRCLCHGDIHNSKANDSASSSSNNGTRTPSATAPGSADASVVERISPPQPISAPAGCSVAGASGLSTAEKEPESTESGRECTIVAAGRDTRTGPTTEAAGLQSANGGGPSQTSSQTWDTHQTDTPSIESTTTATTNRATAGGQRQRSKPETVDHAGAQCPCDTGYDLPPLEVLWHEVDPPADEFDFERDGQGQLVRGVNLGLPQAAAEKRRSLDARLSKLTEIVTDHAEHGEGQIVIWCDLNDEQRAIEKALEDAGLSFSSVYGSLDPDEVERRLSDWKNRDTYALIGKPVMLGQGMNLQQAHTCVYIGITHKFNDLIQSLHRIQRFGQTHPCTAHLIHSETEREVVRIIREKWAQHRELTSTMTDIIHEYGLDPEAISEALQRSIGCERIEASGEGWLFANNDCVPETESMDDNSVDLIVTSIPFSNHYEYTPSYNDFGHTDDNAHFWAQMDYLTPQLLRVLAPGRIYACHVKDRILFGNVTGAGVPTVSPFHAEAIFHGRKHGFDYLGMITVVTDVVRENNQTYRLGWSEQCKDATKMGVGSPEYVLLFHKPQTDRSKGYADTPVTKSKDDYSRARWQVDAHAFWRSSGNRSLTADELAAMPPDQLAALFTKHSLQDVYDYQSHVRIGEQLEGRGALPATFMAIAPGSWSPHVWHDVNRMITLNGEQKRRNVQMHVCLARGSLVLTKGGYKPIQEVNVGELVLTHRGRWRPVLVKQNTGVRPVVNLRAQGVPGAVMTPDHKVWTRDTRGYASRSFRTAKRQQPRWVEAAETVGSYVNRKLAPEESAAGDLTLWWTVGRWLADGHIDGRGCAVISVGRDKADEFNARIGRFGGNPARELTALQYQLRDPGHELRAILKDCGAGAAGKHLPAVAYTLPVDQARALLDGYLSGDGHYLPGRRRWTASSVSKELMLGIAYLAQRVYGAVASVYPGRLERDGVIQGRAVHMRQDWVLSFDVDDDQRRKRAPILDDGAWMKVRSAEPVGEVETWNLRVAEDESFHAEGLVVKNCPLQFDIVDRLITRFSNPGELVFDPFGGLGTVPLRALKLGRRGRGVELNPGYYFDAVKYLQAEERQRDMPSLFDLEDAS</sequence>
<dbReference type="SUPFAM" id="SSF52540">
    <property type="entry name" value="P-loop containing nucleoside triphosphate hydrolases"/>
    <property type="match status" value="2"/>
</dbReference>
<dbReference type="EMBL" id="FJ174692">
    <property type="protein sequence ID" value="ACI12571.1"/>
    <property type="molecule type" value="Genomic_DNA"/>
</dbReference>
<feature type="compositionally biased region" description="Basic and acidic residues" evidence="6">
    <location>
        <begin position="321"/>
        <end position="332"/>
    </location>
</feature>
<evidence type="ECO:0000256" key="4">
    <source>
        <dbReference type="ARBA" id="ARBA00022813"/>
    </source>
</evidence>
<dbReference type="InterPro" id="IPR027417">
    <property type="entry name" value="P-loop_NTPase"/>
</dbReference>
<feature type="domain" description="DOD-type homing endonuclease" evidence="7">
    <location>
        <begin position="1050"/>
        <end position="1178"/>
    </location>
</feature>
<feature type="compositionally biased region" description="Low complexity" evidence="6">
    <location>
        <begin position="267"/>
        <end position="277"/>
    </location>
</feature>
<evidence type="ECO:0000313" key="9">
    <source>
        <dbReference type="EMBL" id="ACI12571.1"/>
    </source>
</evidence>
<dbReference type="REBASE" id="32141">
    <property type="entry name" value="M.Mph40ORF60P"/>
</dbReference>
<dbReference type="GO" id="GO:0016539">
    <property type="term" value="P:intein-mediated protein splicing"/>
    <property type="evidence" value="ECO:0007669"/>
    <property type="project" value="InterPro"/>
</dbReference>
<reference evidence="9 10" key="1">
    <citation type="submission" date="2008-09" db="EMBL/GenBank/DDBJ databases">
        <authorList>
            <person name="Edgar R.H."/>
            <person name="Ko C."/>
            <person name="Pham T."/>
            <person name="Becker R."/>
            <person name="Smyder E."/>
            <person name="Breitenbach S."/>
            <person name="Hendrix R.W."/>
            <person name="Hatfull G.F."/>
        </authorList>
    </citation>
    <scope>NUCLEOTIDE SEQUENCE [LARGE SCALE GENOMIC DNA]</scope>
</reference>
<evidence type="ECO:0000256" key="3">
    <source>
        <dbReference type="ARBA" id="ARBA00022801"/>
    </source>
</evidence>